<sequence length="265" mass="28313">MQSITQSHQPKASTSHKNSPLTPSSLIPTNNTTFTSNQFLKILHQDESTTTKLSTSENTLLHQLPHANTTHHAPYNTHAEPQQQSSPSTTNLHLTVSSSSDVSPILARDGPPGPRPHFHDGITQPGCDHHDPKSSKHSPDSDGGHATRHEPLQSIPIGHAPSLTHAQLPSIAISTPTSNSSISSLAPLSEIHGPAILSTTTTMDPLCSMDSTTISTDDANSLAWTRYSFHIANSTEQPTICTFISQSRRTRGHSKTGSTSNNGGN</sequence>
<evidence type="ECO:0000256" key="1">
    <source>
        <dbReference type="SAM" id="MobiDB-lite"/>
    </source>
</evidence>
<accession>A0A1J6JZK8</accession>
<feature type="region of interest" description="Disordered" evidence="1">
    <location>
        <begin position="245"/>
        <end position="265"/>
    </location>
</feature>
<reference evidence="2" key="1">
    <citation type="submission" date="2016-11" db="EMBL/GenBank/DDBJ databases">
        <title>The genome of Nicotiana attenuata.</title>
        <authorList>
            <person name="Xu S."/>
            <person name="Brockmoeller T."/>
            <person name="Gaquerel E."/>
            <person name="Navarro A."/>
            <person name="Kuhl H."/>
            <person name="Gase K."/>
            <person name="Ling Z."/>
            <person name="Zhou W."/>
            <person name="Kreitzer C."/>
            <person name="Stanke M."/>
            <person name="Tang H."/>
            <person name="Lyons E."/>
            <person name="Pandey P."/>
            <person name="Pandey S.P."/>
            <person name="Timmermann B."/>
            <person name="Baldwin I.T."/>
        </authorList>
    </citation>
    <scope>NUCLEOTIDE SEQUENCE [LARGE SCALE GENOMIC DNA]</scope>
    <source>
        <strain evidence="2">UT</strain>
    </source>
</reference>
<feature type="compositionally biased region" description="Polar residues" evidence="1">
    <location>
        <begin position="79"/>
        <end position="102"/>
    </location>
</feature>
<dbReference type="Proteomes" id="UP000187609">
    <property type="component" value="Unassembled WGS sequence"/>
</dbReference>
<comment type="caution">
    <text evidence="2">The sequence shown here is derived from an EMBL/GenBank/DDBJ whole genome shotgun (WGS) entry which is preliminary data.</text>
</comment>
<feature type="region of interest" description="Disordered" evidence="1">
    <location>
        <begin position="69"/>
        <end position="160"/>
    </location>
</feature>
<dbReference type="EMBL" id="MJEQ01003321">
    <property type="protein sequence ID" value="OIT23197.1"/>
    <property type="molecule type" value="Genomic_DNA"/>
</dbReference>
<feature type="region of interest" description="Disordered" evidence="1">
    <location>
        <begin position="1"/>
        <end position="31"/>
    </location>
</feature>
<proteinExistence type="predicted"/>
<evidence type="ECO:0000313" key="3">
    <source>
        <dbReference type="Proteomes" id="UP000187609"/>
    </source>
</evidence>
<keyword evidence="3" id="KW-1185">Reference proteome</keyword>
<organism evidence="2 3">
    <name type="scientific">Nicotiana attenuata</name>
    <name type="common">Coyote tobacco</name>
    <dbReference type="NCBI Taxonomy" id="49451"/>
    <lineage>
        <taxon>Eukaryota</taxon>
        <taxon>Viridiplantae</taxon>
        <taxon>Streptophyta</taxon>
        <taxon>Embryophyta</taxon>
        <taxon>Tracheophyta</taxon>
        <taxon>Spermatophyta</taxon>
        <taxon>Magnoliopsida</taxon>
        <taxon>eudicotyledons</taxon>
        <taxon>Gunneridae</taxon>
        <taxon>Pentapetalae</taxon>
        <taxon>asterids</taxon>
        <taxon>lamiids</taxon>
        <taxon>Solanales</taxon>
        <taxon>Solanaceae</taxon>
        <taxon>Nicotianoideae</taxon>
        <taxon>Nicotianeae</taxon>
        <taxon>Nicotiana</taxon>
    </lineage>
</organism>
<gene>
    <name evidence="2" type="ORF">A4A49_28655</name>
</gene>
<dbReference type="Gramene" id="OIT23197">
    <property type="protein sequence ID" value="OIT23197"/>
    <property type="gene ID" value="A4A49_28655"/>
</dbReference>
<evidence type="ECO:0000313" key="2">
    <source>
        <dbReference type="EMBL" id="OIT23197.1"/>
    </source>
</evidence>
<feature type="compositionally biased region" description="Basic and acidic residues" evidence="1">
    <location>
        <begin position="127"/>
        <end position="151"/>
    </location>
</feature>
<feature type="compositionally biased region" description="Polar residues" evidence="1">
    <location>
        <begin position="255"/>
        <end position="265"/>
    </location>
</feature>
<name>A0A1J6JZK8_NICAT</name>
<protein>
    <submittedName>
        <fullName evidence="2">Uncharacterized protein</fullName>
    </submittedName>
</protein>
<dbReference type="AlphaFoldDB" id="A0A1J6JZK8"/>